<feature type="transmembrane region" description="Helical" evidence="1">
    <location>
        <begin position="248"/>
        <end position="268"/>
    </location>
</feature>
<feature type="transmembrane region" description="Helical" evidence="1">
    <location>
        <begin position="131"/>
        <end position="147"/>
    </location>
</feature>
<accession>A0A895XHN7</accession>
<protein>
    <submittedName>
        <fullName evidence="3">DUF418 domain-containing protein</fullName>
    </submittedName>
</protein>
<feature type="transmembrane region" description="Helical" evidence="1">
    <location>
        <begin position="354"/>
        <end position="373"/>
    </location>
</feature>
<evidence type="ECO:0000313" key="4">
    <source>
        <dbReference type="Proteomes" id="UP000662939"/>
    </source>
</evidence>
<keyword evidence="1" id="KW-0812">Transmembrane</keyword>
<keyword evidence="4" id="KW-1185">Reference proteome</keyword>
<dbReference type="Proteomes" id="UP000662939">
    <property type="component" value="Chromosome"/>
</dbReference>
<proteinExistence type="predicted"/>
<dbReference type="EMBL" id="CP070496">
    <property type="protein sequence ID" value="QSB04447.1"/>
    <property type="molecule type" value="Genomic_DNA"/>
</dbReference>
<evidence type="ECO:0000256" key="1">
    <source>
        <dbReference type="SAM" id="Phobius"/>
    </source>
</evidence>
<dbReference type="Pfam" id="PF04235">
    <property type="entry name" value="DUF418"/>
    <property type="match status" value="1"/>
</dbReference>
<dbReference type="RefSeq" id="WP_213170444.1">
    <property type="nucleotide sequence ID" value="NZ_CP070496.1"/>
</dbReference>
<dbReference type="PANTHER" id="PTHR30590">
    <property type="entry name" value="INNER MEMBRANE PROTEIN"/>
    <property type="match status" value="1"/>
</dbReference>
<dbReference type="AlphaFoldDB" id="A0A895XHN7"/>
<name>A0A895XHN7_9ACTN</name>
<dbReference type="InterPro" id="IPR007349">
    <property type="entry name" value="DUF418"/>
</dbReference>
<feature type="transmembrane region" description="Helical" evidence="1">
    <location>
        <begin position="202"/>
        <end position="227"/>
    </location>
</feature>
<keyword evidence="1" id="KW-1133">Transmembrane helix</keyword>
<reference evidence="3" key="1">
    <citation type="submission" date="2021-02" db="EMBL/GenBank/DDBJ databases">
        <title>Natronoglycomyces albus gen. nov., sp. nov, a haloalkaliphilic actinobacterium from a soda solonchak soil.</title>
        <authorList>
            <person name="Sorokin D.Y."/>
            <person name="Khijniak T.V."/>
            <person name="Zakharycheva A.P."/>
            <person name="Boueva O.V."/>
            <person name="Ariskina E.V."/>
            <person name="Hahnke R.L."/>
            <person name="Bunk B."/>
            <person name="Sproer C."/>
            <person name="Schumann P."/>
            <person name="Evtushenko L.I."/>
            <person name="Kublanov I.V."/>
        </authorList>
    </citation>
    <scope>NUCLEOTIDE SEQUENCE</scope>
    <source>
        <strain evidence="3">DSM 106290</strain>
    </source>
</reference>
<organism evidence="3 4">
    <name type="scientific">Natronoglycomyces albus</name>
    <dbReference type="NCBI Taxonomy" id="2811108"/>
    <lineage>
        <taxon>Bacteria</taxon>
        <taxon>Bacillati</taxon>
        <taxon>Actinomycetota</taxon>
        <taxon>Actinomycetes</taxon>
        <taxon>Glycomycetales</taxon>
        <taxon>Glycomycetaceae</taxon>
        <taxon>Natronoglycomyces</taxon>
    </lineage>
</organism>
<sequence>MPVATPQNTQHPLITHQRSLAPDVARGFMLLFIALAHAHLFVWGQEFGFRGYPNEMGLIDQVVAGLQLLFVDGRAMPMFAALFGYGLVQLTTKQLNSGMEWPRVRKLLRRRSLWLVVFGFFHALLLFAGDIMGTYGLIGLIFAGFIVRKDKALLWLAAITGVVHIAIGWILGLAIFAVDNEGAISENAMLSETFRSGAIERVLMWSIGTPLFLMAMVLTAFALGVLAARSRLLDEPEQNRPLLRKITVAGFAISLIGGAPLMLTQVGVWENSDAVGGALFTLHSITGIAGGLAAAALVGLVASHVRGEPGPITRALSAVGQRSMTCYLLQSVAWTALFYPYGLGLGEHLTHAQASGVGVLVWLTTVLIASLMARANKRGPAEVLLRQLTYGRQR</sequence>
<feature type="transmembrane region" description="Helical" evidence="1">
    <location>
        <begin position="154"/>
        <end position="178"/>
    </location>
</feature>
<dbReference type="PANTHER" id="PTHR30590:SF2">
    <property type="entry name" value="INNER MEMBRANE PROTEIN"/>
    <property type="match status" value="1"/>
</dbReference>
<feature type="domain" description="DUF418" evidence="2">
    <location>
        <begin position="227"/>
        <end position="391"/>
    </location>
</feature>
<evidence type="ECO:0000313" key="3">
    <source>
        <dbReference type="EMBL" id="QSB04447.1"/>
    </source>
</evidence>
<feature type="transmembrane region" description="Helical" evidence="1">
    <location>
        <begin position="24"/>
        <end position="44"/>
    </location>
</feature>
<evidence type="ECO:0000259" key="2">
    <source>
        <dbReference type="Pfam" id="PF04235"/>
    </source>
</evidence>
<dbReference type="InterPro" id="IPR052529">
    <property type="entry name" value="Bact_Transport_Assoc"/>
</dbReference>
<dbReference type="KEGG" id="nav:JQS30_11695"/>
<feature type="transmembrane region" description="Helical" evidence="1">
    <location>
        <begin position="324"/>
        <end position="342"/>
    </location>
</feature>
<feature type="transmembrane region" description="Helical" evidence="1">
    <location>
        <begin position="280"/>
        <end position="303"/>
    </location>
</feature>
<gene>
    <name evidence="3" type="ORF">JQS30_11695</name>
</gene>
<keyword evidence="1" id="KW-0472">Membrane</keyword>